<protein>
    <recommendedName>
        <fullName evidence="7">Rhodopsin domain-containing protein</fullName>
    </recommendedName>
</protein>
<gene>
    <name evidence="8" type="ORF">ALECFALPRED_005328</name>
</gene>
<name>A0A8H3FX53_9LECA</name>
<reference evidence="8" key="1">
    <citation type="submission" date="2021-03" db="EMBL/GenBank/DDBJ databases">
        <authorList>
            <person name="Tagirdzhanova G."/>
        </authorList>
    </citation>
    <scope>NUCLEOTIDE SEQUENCE</scope>
</reference>
<keyword evidence="9" id="KW-1185">Reference proteome</keyword>
<dbReference type="AlphaFoldDB" id="A0A8H3FX53"/>
<proteinExistence type="inferred from homology"/>
<organism evidence="8 9">
    <name type="scientific">Alectoria fallacina</name>
    <dbReference type="NCBI Taxonomy" id="1903189"/>
    <lineage>
        <taxon>Eukaryota</taxon>
        <taxon>Fungi</taxon>
        <taxon>Dikarya</taxon>
        <taxon>Ascomycota</taxon>
        <taxon>Pezizomycotina</taxon>
        <taxon>Lecanoromycetes</taxon>
        <taxon>OSLEUM clade</taxon>
        <taxon>Lecanoromycetidae</taxon>
        <taxon>Lecanorales</taxon>
        <taxon>Lecanorineae</taxon>
        <taxon>Parmeliaceae</taxon>
        <taxon>Alectoria</taxon>
    </lineage>
</organism>
<dbReference type="InterPro" id="IPR049326">
    <property type="entry name" value="Rhodopsin_dom_fungi"/>
</dbReference>
<dbReference type="Pfam" id="PF20684">
    <property type="entry name" value="Fung_rhodopsin"/>
    <property type="match status" value="1"/>
</dbReference>
<accession>A0A8H3FX53</accession>
<feature type="transmembrane region" description="Helical" evidence="6">
    <location>
        <begin position="131"/>
        <end position="155"/>
    </location>
</feature>
<feature type="domain" description="Rhodopsin" evidence="7">
    <location>
        <begin position="34"/>
        <end position="225"/>
    </location>
</feature>
<sequence length="233" mass="25600">MESGTTLQSSANRDGDLFATGVIMAILATTAVILRMGCKRHLKNPVSADDYLIFLSLVLALGLCAMLILCAHYGSGRHIYELDFGAITYFLKVQWAFEFVYSITVTTVKLSVLLFYHRMFPNAATTLKFRVGLYSLAVVSVILGLGTFIACVFECDLTSLYWDRTSYGLCIDMKAFLLSTAILNLFTDIAILILPISVVWKLQIKKSQKVAISGIFLLGGLYVVAPPPTTGRS</sequence>
<feature type="transmembrane region" description="Helical" evidence="6">
    <location>
        <begin position="17"/>
        <end position="38"/>
    </location>
</feature>
<evidence type="ECO:0000256" key="5">
    <source>
        <dbReference type="ARBA" id="ARBA00038359"/>
    </source>
</evidence>
<keyword evidence="2 6" id="KW-0812">Transmembrane</keyword>
<dbReference type="PANTHER" id="PTHR33048">
    <property type="entry name" value="PTH11-LIKE INTEGRAL MEMBRANE PROTEIN (AFU_ORTHOLOGUE AFUA_5G11245)"/>
    <property type="match status" value="1"/>
</dbReference>
<keyword evidence="3 6" id="KW-1133">Transmembrane helix</keyword>
<feature type="transmembrane region" description="Helical" evidence="6">
    <location>
        <begin position="175"/>
        <end position="198"/>
    </location>
</feature>
<evidence type="ECO:0000313" key="8">
    <source>
        <dbReference type="EMBL" id="CAF9932568.1"/>
    </source>
</evidence>
<evidence type="ECO:0000256" key="2">
    <source>
        <dbReference type="ARBA" id="ARBA00022692"/>
    </source>
</evidence>
<dbReference type="GO" id="GO:0016020">
    <property type="term" value="C:membrane"/>
    <property type="evidence" value="ECO:0007669"/>
    <property type="project" value="UniProtKB-SubCell"/>
</dbReference>
<dbReference type="Proteomes" id="UP000664203">
    <property type="component" value="Unassembled WGS sequence"/>
</dbReference>
<dbReference type="PANTHER" id="PTHR33048:SF47">
    <property type="entry name" value="INTEGRAL MEMBRANE PROTEIN-RELATED"/>
    <property type="match status" value="1"/>
</dbReference>
<dbReference type="EMBL" id="CAJPDR010000330">
    <property type="protein sequence ID" value="CAF9932568.1"/>
    <property type="molecule type" value="Genomic_DNA"/>
</dbReference>
<comment type="subcellular location">
    <subcellularLocation>
        <location evidence="1">Membrane</location>
        <topology evidence="1">Multi-pass membrane protein</topology>
    </subcellularLocation>
</comment>
<evidence type="ECO:0000256" key="3">
    <source>
        <dbReference type="ARBA" id="ARBA00022989"/>
    </source>
</evidence>
<feature type="transmembrane region" description="Helical" evidence="6">
    <location>
        <begin position="50"/>
        <end position="74"/>
    </location>
</feature>
<comment type="caution">
    <text evidence="8">The sequence shown here is derived from an EMBL/GenBank/DDBJ whole genome shotgun (WGS) entry which is preliminary data.</text>
</comment>
<evidence type="ECO:0000256" key="4">
    <source>
        <dbReference type="ARBA" id="ARBA00023136"/>
    </source>
</evidence>
<evidence type="ECO:0000313" key="9">
    <source>
        <dbReference type="Proteomes" id="UP000664203"/>
    </source>
</evidence>
<dbReference type="InterPro" id="IPR052337">
    <property type="entry name" value="SAT4-like"/>
</dbReference>
<evidence type="ECO:0000256" key="1">
    <source>
        <dbReference type="ARBA" id="ARBA00004141"/>
    </source>
</evidence>
<evidence type="ECO:0000259" key="7">
    <source>
        <dbReference type="Pfam" id="PF20684"/>
    </source>
</evidence>
<dbReference type="OrthoDB" id="5429740at2759"/>
<evidence type="ECO:0000256" key="6">
    <source>
        <dbReference type="SAM" id="Phobius"/>
    </source>
</evidence>
<keyword evidence="4 6" id="KW-0472">Membrane</keyword>
<comment type="similarity">
    <text evidence="5">Belongs to the SAT4 family.</text>
</comment>
<feature type="transmembrane region" description="Helical" evidence="6">
    <location>
        <begin position="99"/>
        <end position="119"/>
    </location>
</feature>
<feature type="transmembrane region" description="Helical" evidence="6">
    <location>
        <begin position="210"/>
        <end position="227"/>
    </location>
</feature>